<dbReference type="KEGG" id="hsai:HPS36_03495"/>
<comment type="subcellular location">
    <subcellularLocation>
        <location evidence="1">Cell envelope</location>
    </subcellularLocation>
</comment>
<dbReference type="Proteomes" id="UP000505020">
    <property type="component" value="Chromosome"/>
</dbReference>
<gene>
    <name evidence="6" type="ORF">HPS36_03495</name>
</gene>
<dbReference type="Gene3D" id="3.40.50.1980">
    <property type="entry name" value="Nitrogenase molybdenum iron protein domain"/>
    <property type="match status" value="2"/>
</dbReference>
<evidence type="ECO:0000259" key="5">
    <source>
        <dbReference type="Pfam" id="PF01497"/>
    </source>
</evidence>
<feature type="compositionally biased region" description="Low complexity" evidence="4">
    <location>
        <begin position="44"/>
        <end position="61"/>
    </location>
</feature>
<evidence type="ECO:0000313" key="7">
    <source>
        <dbReference type="Proteomes" id="UP000505020"/>
    </source>
</evidence>
<dbReference type="SUPFAM" id="SSF53807">
    <property type="entry name" value="Helical backbone' metal receptor"/>
    <property type="match status" value="1"/>
</dbReference>
<dbReference type="InterPro" id="IPR051313">
    <property type="entry name" value="Bact_iron-sidero_bind"/>
</dbReference>
<dbReference type="EMBL" id="CP053941">
    <property type="protein sequence ID" value="QKG91958.1"/>
    <property type="molecule type" value="Genomic_DNA"/>
</dbReference>
<name>A0A7D4C4N9_9EURY</name>
<evidence type="ECO:0000256" key="2">
    <source>
        <dbReference type="ARBA" id="ARBA00022448"/>
    </source>
</evidence>
<accession>A0A7D4C4N9</accession>
<reference evidence="6 7" key="1">
    <citation type="submission" date="2020-05" db="EMBL/GenBank/DDBJ databases">
        <title>Halorubrum RHB-C sp.nov., an extremely halophilic archaeon isolated from solar salt farm.</title>
        <authorList>
            <person name="Ho H."/>
            <person name="Danganan R.E."/>
            <person name="Dedeles G.R."/>
            <person name="Kim S.-G."/>
        </authorList>
    </citation>
    <scope>NUCLEOTIDE SEQUENCE [LARGE SCALE GENOMIC DNA]</scope>
    <source>
        <strain evidence="6 7">RHB-C</strain>
    </source>
</reference>
<dbReference type="InterPro" id="IPR002491">
    <property type="entry name" value="ABC_transptr_periplasmic_BD"/>
</dbReference>
<evidence type="ECO:0000256" key="4">
    <source>
        <dbReference type="SAM" id="MobiDB-lite"/>
    </source>
</evidence>
<evidence type="ECO:0000256" key="3">
    <source>
        <dbReference type="ARBA" id="ARBA00022729"/>
    </source>
</evidence>
<sequence>MSDDDTDTTAPSRRDYVKYGGAVVGGGLLAGCAGRSKSGSTPDSNGTETGSTNETGSSTDDGSADTAEDGSYSVEMFPVGEVEFESVPEAVTTYNMGWADMVVSLGQADKLQTNRLSAPTLFYDRLDIDYDNDWPPLWQDGGIPKEVLYEHDPDAFLIDPNLIQAWDDNWDDSDVEEIESNVGPFFGCHNRRIRSDWQQEMGYPERAPSMLEAFEKVGTVLDERARTEAWLDLHEDLQSEVESRLPDDGETPSIGLINSGSSPENGEFYALYLEDNGYEMKPYRDLGLVDADAFAGVETGQYGKTDYETLLEVDPDVIVVHWGVTTGSVTFGGDGAFDAERFREKFVAPMENDEVGSQLTAVEEGRVVPGPTAEQGPLVNAFQTELTARLFYPEEFGEVDTEAPLDVPEGERLFDRQRVRDIVNGDI</sequence>
<evidence type="ECO:0000256" key="1">
    <source>
        <dbReference type="ARBA" id="ARBA00004196"/>
    </source>
</evidence>
<keyword evidence="7" id="KW-1185">Reference proteome</keyword>
<proteinExistence type="predicted"/>
<dbReference type="GeneID" id="55594035"/>
<feature type="domain" description="Fe/B12 periplasmic-binding" evidence="5">
    <location>
        <begin position="133"/>
        <end position="368"/>
    </location>
</feature>
<evidence type="ECO:0000313" key="6">
    <source>
        <dbReference type="EMBL" id="QKG91958.1"/>
    </source>
</evidence>
<organism evidence="6 7">
    <name type="scientific">Halorubrum salinarum</name>
    <dbReference type="NCBI Taxonomy" id="2739057"/>
    <lineage>
        <taxon>Archaea</taxon>
        <taxon>Methanobacteriati</taxon>
        <taxon>Methanobacteriota</taxon>
        <taxon>Stenosarchaea group</taxon>
        <taxon>Halobacteria</taxon>
        <taxon>Halobacteriales</taxon>
        <taxon>Haloferacaceae</taxon>
        <taxon>Halorubrum</taxon>
    </lineage>
</organism>
<dbReference type="PANTHER" id="PTHR30532">
    <property type="entry name" value="IRON III DICITRATE-BINDING PERIPLASMIC PROTEIN"/>
    <property type="match status" value="1"/>
</dbReference>
<dbReference type="Pfam" id="PF01497">
    <property type="entry name" value="Peripla_BP_2"/>
    <property type="match status" value="1"/>
</dbReference>
<feature type="region of interest" description="Disordered" evidence="4">
    <location>
        <begin position="31"/>
        <end position="69"/>
    </location>
</feature>
<keyword evidence="3" id="KW-0732">Signal</keyword>
<keyword evidence="2" id="KW-0813">Transport</keyword>
<dbReference type="AlphaFoldDB" id="A0A7D4C4N9"/>
<dbReference type="InterPro" id="IPR006311">
    <property type="entry name" value="TAT_signal"/>
</dbReference>
<dbReference type="PANTHER" id="PTHR30532:SF1">
    <property type="entry name" value="IRON(3+)-HYDROXAMATE-BINDING PROTEIN FHUD"/>
    <property type="match status" value="1"/>
</dbReference>
<dbReference type="PROSITE" id="PS51318">
    <property type="entry name" value="TAT"/>
    <property type="match status" value="1"/>
</dbReference>
<dbReference type="RefSeq" id="WP_173228518.1">
    <property type="nucleotide sequence ID" value="NZ_CP053941.1"/>
</dbReference>
<protein>
    <submittedName>
        <fullName evidence="6">ABC transporter substrate-binding protein</fullName>
    </submittedName>
</protein>